<dbReference type="CDD" id="cd04730">
    <property type="entry name" value="NPD_like"/>
    <property type="match status" value="1"/>
</dbReference>
<dbReference type="PANTHER" id="PTHR32332:SF31">
    <property type="entry name" value="2-NITROPROPANE DIOXYGENASE FAMILY, PUTATIVE (AFU_ORTHOLOGUE AFUA_2G09850)-RELATED"/>
    <property type="match status" value="1"/>
</dbReference>
<proteinExistence type="predicted"/>
<dbReference type="SUPFAM" id="SSF51412">
    <property type="entry name" value="Inosine monophosphate dehydrogenase (IMPDH)"/>
    <property type="match status" value="1"/>
</dbReference>
<dbReference type="EMBL" id="LZLS01000082">
    <property type="protein sequence ID" value="OBK28205.1"/>
    <property type="molecule type" value="Genomic_DNA"/>
</dbReference>
<dbReference type="InterPro" id="IPR004136">
    <property type="entry name" value="NMO"/>
</dbReference>
<gene>
    <name evidence="4" type="ORF">A5634_20860</name>
</gene>
<keyword evidence="1" id="KW-0285">Flavoprotein</keyword>
<keyword evidence="3" id="KW-0560">Oxidoreductase</keyword>
<evidence type="ECO:0000256" key="1">
    <source>
        <dbReference type="ARBA" id="ARBA00022630"/>
    </source>
</evidence>
<name>A0A1A3P3F7_MYCAS</name>
<protein>
    <submittedName>
        <fullName evidence="4">Oxidoreductase</fullName>
    </submittedName>
</protein>
<dbReference type="Proteomes" id="UP000093928">
    <property type="component" value="Unassembled WGS sequence"/>
</dbReference>
<sequence>MVIKTRLTELLGIKHPVLLAPMAMVSGGHLAAAVSNAGGLGLIGGGYGDPDWLQSQIAHAGHARVGYGFITWSLAQRPQLLDTVLEQQPPTVMLSFGDLVPFADRIHAAGVALTAQVQNLAQARQALEAGADIIVAQGGEAGGHGMSVRSTFTLVPDVVDLVEEGAPGTPVLAAGGVADGRGLAAALALGADGVLVGSRFWATPEALVSPRAQQQAIRANGDDTIRTRVYDVVRQRNWPPDYDLRLVRNALIQRWHGNEAELLAQLPEAVSAFQKGVADQDFDVDTVLVGEDVGLINDIRPAADIVAAMVTDAARILNRDNNIQSASESPTIIAAN</sequence>
<dbReference type="PANTHER" id="PTHR32332">
    <property type="entry name" value="2-NITROPROPANE DIOXYGENASE"/>
    <property type="match status" value="1"/>
</dbReference>
<dbReference type="RefSeq" id="WP_065143633.1">
    <property type="nucleotide sequence ID" value="NZ_LZLS01000082.1"/>
</dbReference>
<dbReference type="OrthoDB" id="9778912at2"/>
<evidence type="ECO:0000256" key="3">
    <source>
        <dbReference type="ARBA" id="ARBA00023002"/>
    </source>
</evidence>
<evidence type="ECO:0000313" key="5">
    <source>
        <dbReference type="Proteomes" id="UP000093928"/>
    </source>
</evidence>
<reference evidence="4 5" key="1">
    <citation type="submission" date="2016-06" db="EMBL/GenBank/DDBJ databases">
        <authorList>
            <person name="Kjaerup R.B."/>
            <person name="Dalgaard T.S."/>
            <person name="Juul-Madsen H.R."/>
        </authorList>
    </citation>
    <scope>NUCLEOTIDE SEQUENCE [LARGE SCALE GENOMIC DNA]</scope>
    <source>
        <strain evidence="4 5">1165133.8</strain>
    </source>
</reference>
<comment type="caution">
    <text evidence="4">The sequence shown here is derived from an EMBL/GenBank/DDBJ whole genome shotgun (WGS) entry which is preliminary data.</text>
</comment>
<dbReference type="AlphaFoldDB" id="A0A1A3P3F7"/>
<evidence type="ECO:0000313" key="4">
    <source>
        <dbReference type="EMBL" id="OBK28205.1"/>
    </source>
</evidence>
<evidence type="ECO:0000256" key="2">
    <source>
        <dbReference type="ARBA" id="ARBA00022643"/>
    </source>
</evidence>
<dbReference type="Gene3D" id="3.20.20.70">
    <property type="entry name" value="Aldolase class I"/>
    <property type="match status" value="1"/>
</dbReference>
<accession>A0A1A3P3F7</accession>
<keyword evidence="2" id="KW-0288">FMN</keyword>
<dbReference type="GO" id="GO:0018580">
    <property type="term" value="F:nitronate monooxygenase activity"/>
    <property type="evidence" value="ECO:0007669"/>
    <property type="project" value="InterPro"/>
</dbReference>
<dbReference type="InterPro" id="IPR013785">
    <property type="entry name" value="Aldolase_TIM"/>
</dbReference>
<organism evidence="4 5">
    <name type="scientific">Mycobacterium asiaticum</name>
    <dbReference type="NCBI Taxonomy" id="1790"/>
    <lineage>
        <taxon>Bacteria</taxon>
        <taxon>Bacillati</taxon>
        <taxon>Actinomycetota</taxon>
        <taxon>Actinomycetes</taxon>
        <taxon>Mycobacteriales</taxon>
        <taxon>Mycobacteriaceae</taxon>
        <taxon>Mycobacterium</taxon>
    </lineage>
</organism>
<dbReference type="Pfam" id="PF03060">
    <property type="entry name" value="NMO"/>
    <property type="match status" value="2"/>
</dbReference>